<gene>
    <name evidence="1" type="ORF">MYMAC_001832</name>
</gene>
<accession>A0A250JRI8</accession>
<dbReference type="RefSeq" id="WP_170114722.1">
    <property type="nucleotide sequence ID" value="NZ_CP022203.1"/>
</dbReference>
<keyword evidence="2" id="KW-1185">Reference proteome</keyword>
<dbReference type="Proteomes" id="UP000217343">
    <property type="component" value="Chromosome"/>
</dbReference>
<organism evidence="1 2">
    <name type="scientific">Corallococcus macrosporus DSM 14697</name>
    <dbReference type="NCBI Taxonomy" id="1189310"/>
    <lineage>
        <taxon>Bacteria</taxon>
        <taxon>Pseudomonadati</taxon>
        <taxon>Myxococcota</taxon>
        <taxon>Myxococcia</taxon>
        <taxon>Myxococcales</taxon>
        <taxon>Cystobacterineae</taxon>
        <taxon>Myxococcaceae</taxon>
        <taxon>Corallococcus</taxon>
    </lineage>
</organism>
<reference evidence="1 2" key="1">
    <citation type="submission" date="2017-06" db="EMBL/GenBank/DDBJ databases">
        <title>Sequencing and comparative analysis of myxobacterial genomes.</title>
        <authorList>
            <person name="Rupp O."/>
            <person name="Goesmann A."/>
            <person name="Sogaard-Andersen L."/>
        </authorList>
    </citation>
    <scope>NUCLEOTIDE SEQUENCE [LARGE SCALE GENOMIC DNA]</scope>
    <source>
        <strain evidence="1 2">DSM 14697</strain>
    </source>
</reference>
<dbReference type="AlphaFoldDB" id="A0A250JRI8"/>
<dbReference type="EMBL" id="CP022203">
    <property type="protein sequence ID" value="ATB46240.1"/>
    <property type="molecule type" value="Genomic_DNA"/>
</dbReference>
<protein>
    <submittedName>
        <fullName evidence="1">Uncharacterized protein</fullName>
    </submittedName>
</protein>
<proteinExistence type="predicted"/>
<dbReference type="KEGG" id="mmas:MYMAC_001832"/>
<sequence length="52" mass="5678">MKTLKALSDRLLKLFLSEIPAGACVPENGQCCSAKHRRFNCYGSCIRTSVCG</sequence>
<evidence type="ECO:0000313" key="1">
    <source>
        <dbReference type="EMBL" id="ATB46240.1"/>
    </source>
</evidence>
<name>A0A250JRI8_9BACT</name>
<evidence type="ECO:0000313" key="2">
    <source>
        <dbReference type="Proteomes" id="UP000217343"/>
    </source>
</evidence>